<dbReference type="KEGG" id="vg:10323379"/>
<dbReference type="RefSeq" id="YP_004300956.1">
    <property type="nucleotide sequence ID" value="NC_015251.1"/>
</dbReference>
<proteinExistence type="predicted"/>
<keyword evidence="2" id="KW-1185">Reference proteome</keyword>
<dbReference type="EMBL" id="GU459069">
    <property type="protein sequence ID" value="ADQ53127.1"/>
    <property type="molecule type" value="Genomic_DNA"/>
</dbReference>
<gene>
    <name evidence="1" type="ORF">65p119</name>
</gene>
<protein>
    <submittedName>
        <fullName evidence="1">Uncharacterized protein</fullName>
    </submittedName>
</protein>
<dbReference type="Proteomes" id="UP000008727">
    <property type="component" value="Segment"/>
</dbReference>
<accession>E5DRV3</accession>
<evidence type="ECO:0000313" key="2">
    <source>
        <dbReference type="Proteomes" id="UP000008727"/>
    </source>
</evidence>
<reference evidence="1 2" key="1">
    <citation type="journal article" date="2010" name="Virol. J.">
        <title>Genomes of the T4-related bacteriophages as windows on microbial genome evolution.</title>
        <authorList>
            <person name="Petrov V.M."/>
            <person name="Ratnayaka S."/>
            <person name="Nolan J.M."/>
            <person name="Miller E.S."/>
            <person name="Karam J.D."/>
        </authorList>
    </citation>
    <scope>NUCLEOTIDE SEQUENCE [LARGE SCALE GENOMIC DNA]</scope>
</reference>
<sequence>MTPFEFGIYVHLYLNELKEAANEGNK</sequence>
<organism evidence="1 2">
    <name type="scientific">Aeromonas phage 65</name>
    <dbReference type="NCBI Taxonomy" id="2919549"/>
    <lineage>
        <taxon>Viruses</taxon>
        <taxon>Duplodnaviria</taxon>
        <taxon>Heunggongvirae</taxon>
        <taxon>Uroviricota</taxon>
        <taxon>Caudoviricetes</taxon>
        <taxon>Pantevenvirales</taxon>
        <taxon>Straboviridae</taxon>
        <taxon>Emmerichvirinae</taxon>
        <taxon>Ishigurovirus</taxon>
        <taxon>Ishigurovirus osborne</taxon>
    </lineage>
</organism>
<evidence type="ECO:0000313" key="1">
    <source>
        <dbReference type="EMBL" id="ADQ53127.1"/>
    </source>
</evidence>
<name>E5DRV3_9CAUD</name>